<dbReference type="PROSITE" id="PS51007">
    <property type="entry name" value="CYTC"/>
    <property type="match status" value="1"/>
</dbReference>
<dbReference type="AlphaFoldDB" id="A0A520MU92"/>
<proteinExistence type="predicted"/>
<evidence type="ECO:0000256" key="2">
    <source>
        <dbReference type="ARBA" id="ARBA00022617"/>
    </source>
</evidence>
<evidence type="ECO:0000256" key="5">
    <source>
        <dbReference type="ARBA" id="ARBA00023004"/>
    </source>
</evidence>
<dbReference type="GO" id="GO:0005506">
    <property type="term" value="F:iron ion binding"/>
    <property type="evidence" value="ECO:0007669"/>
    <property type="project" value="InterPro"/>
</dbReference>
<comment type="caution">
    <text evidence="8">The sequence shown here is derived from an EMBL/GenBank/DDBJ whole genome shotgun (WGS) entry which is preliminary data.</text>
</comment>
<dbReference type="InterPro" id="IPR009056">
    <property type="entry name" value="Cyt_c-like_dom"/>
</dbReference>
<organism evidence="8 9">
    <name type="scientific">SAR86 cluster bacterium</name>
    <dbReference type="NCBI Taxonomy" id="2030880"/>
    <lineage>
        <taxon>Bacteria</taxon>
        <taxon>Pseudomonadati</taxon>
        <taxon>Pseudomonadota</taxon>
        <taxon>Gammaproteobacteria</taxon>
        <taxon>SAR86 cluster</taxon>
    </lineage>
</organism>
<dbReference type="EMBL" id="SHBL01000003">
    <property type="protein sequence ID" value="RZO24768.1"/>
    <property type="molecule type" value="Genomic_DNA"/>
</dbReference>
<dbReference type="GO" id="GO:0020037">
    <property type="term" value="F:heme binding"/>
    <property type="evidence" value="ECO:0007669"/>
    <property type="project" value="InterPro"/>
</dbReference>
<evidence type="ECO:0000256" key="4">
    <source>
        <dbReference type="ARBA" id="ARBA00022982"/>
    </source>
</evidence>
<feature type="domain" description="Cytochrome c" evidence="7">
    <location>
        <begin position="52"/>
        <end position="132"/>
    </location>
</feature>
<dbReference type="InterPro" id="IPR002323">
    <property type="entry name" value="Cyt_CIE"/>
</dbReference>
<evidence type="ECO:0000313" key="8">
    <source>
        <dbReference type="EMBL" id="RZO24768.1"/>
    </source>
</evidence>
<dbReference type="Proteomes" id="UP000320146">
    <property type="component" value="Unassembled WGS sequence"/>
</dbReference>
<dbReference type="Gene3D" id="1.10.760.10">
    <property type="entry name" value="Cytochrome c-like domain"/>
    <property type="match status" value="1"/>
</dbReference>
<dbReference type="PANTHER" id="PTHR40942">
    <property type="match status" value="1"/>
</dbReference>
<keyword evidence="3 6" id="KW-0479">Metal-binding</keyword>
<evidence type="ECO:0000256" key="1">
    <source>
        <dbReference type="ARBA" id="ARBA00022448"/>
    </source>
</evidence>
<evidence type="ECO:0000256" key="3">
    <source>
        <dbReference type="ARBA" id="ARBA00022723"/>
    </source>
</evidence>
<dbReference type="Pfam" id="PF13442">
    <property type="entry name" value="Cytochrome_CBB3"/>
    <property type="match status" value="1"/>
</dbReference>
<keyword evidence="4" id="KW-0249">Electron transport</keyword>
<keyword evidence="2 6" id="KW-0349">Heme</keyword>
<keyword evidence="1" id="KW-0813">Transport</keyword>
<evidence type="ECO:0000256" key="6">
    <source>
        <dbReference type="PROSITE-ProRule" id="PRU00433"/>
    </source>
</evidence>
<evidence type="ECO:0000259" key="7">
    <source>
        <dbReference type="PROSITE" id="PS51007"/>
    </source>
</evidence>
<gene>
    <name evidence="8" type="ORF">EVA99_00635</name>
</gene>
<dbReference type="PANTHER" id="PTHR40942:SF2">
    <property type="entry name" value="CYTOCHROME-RELATED"/>
    <property type="match status" value="1"/>
</dbReference>
<reference evidence="8 9" key="1">
    <citation type="submission" date="2019-02" db="EMBL/GenBank/DDBJ databases">
        <title>Prokaryotic population dynamics and viral predation in marine succession experiment using metagenomics: the confinement effect.</title>
        <authorList>
            <person name="Haro-Moreno J.M."/>
            <person name="Rodriguez-Valera F."/>
            <person name="Lopez-Perez M."/>
        </authorList>
    </citation>
    <scope>NUCLEOTIDE SEQUENCE [LARGE SCALE GENOMIC DNA]</scope>
    <source>
        <strain evidence="8">MED-G166</strain>
    </source>
</reference>
<keyword evidence="5 6" id="KW-0408">Iron</keyword>
<sequence length="136" mass="14825">MKNLLPFIFIALTSFIVMSDSYEDEVRKRLGLLKKIPVVSMPGMAVSETSETEGRTGQVVYDQGCAACHTAGLAGAPMLGNLAQWEERTSKGLELLTSNAYSGYNAMPAKGMCMDCSETEIERSVQYMLDALTVIE</sequence>
<dbReference type="InterPro" id="IPR036909">
    <property type="entry name" value="Cyt_c-like_dom_sf"/>
</dbReference>
<dbReference type="GO" id="GO:0009055">
    <property type="term" value="F:electron transfer activity"/>
    <property type="evidence" value="ECO:0007669"/>
    <property type="project" value="InterPro"/>
</dbReference>
<evidence type="ECO:0000313" key="9">
    <source>
        <dbReference type="Proteomes" id="UP000320146"/>
    </source>
</evidence>
<protein>
    <submittedName>
        <fullName evidence="8">Cytochrome c5 family protein</fullName>
    </submittedName>
</protein>
<dbReference type="PRINTS" id="PR00607">
    <property type="entry name" value="CYTCHROMECIE"/>
</dbReference>
<dbReference type="SUPFAM" id="SSF46626">
    <property type="entry name" value="Cytochrome c"/>
    <property type="match status" value="1"/>
</dbReference>
<name>A0A520MU92_9GAMM</name>
<accession>A0A520MU92</accession>